<protein>
    <submittedName>
        <fullName evidence="7">Sigma-70 family RNA polymerase sigma factor</fullName>
    </submittedName>
</protein>
<accession>A0ABY2SXE1</accession>
<dbReference type="InterPro" id="IPR013249">
    <property type="entry name" value="RNA_pol_sigma70_r4_t2"/>
</dbReference>
<evidence type="ECO:0000256" key="3">
    <source>
        <dbReference type="ARBA" id="ARBA00023082"/>
    </source>
</evidence>
<dbReference type="InterPro" id="IPR013324">
    <property type="entry name" value="RNA_pol_sigma_r3/r4-like"/>
</dbReference>
<dbReference type="Gene3D" id="1.10.1740.10">
    <property type="match status" value="1"/>
</dbReference>
<dbReference type="InterPro" id="IPR007627">
    <property type="entry name" value="RNA_pol_sigma70_r2"/>
</dbReference>
<dbReference type="RefSeq" id="WP_108030540.1">
    <property type="nucleotide sequence ID" value="NZ_PYUE01000004.1"/>
</dbReference>
<evidence type="ECO:0000313" key="7">
    <source>
        <dbReference type="EMBL" id="TKI47705.1"/>
    </source>
</evidence>
<dbReference type="SUPFAM" id="SSF88659">
    <property type="entry name" value="Sigma3 and sigma4 domains of RNA polymerase sigma factors"/>
    <property type="match status" value="1"/>
</dbReference>
<sequence>MEQLVKEYGEYLFHLSYLYVKDQQLAEEITQDVFLTFVTKGDAFRKDATLKTYLTRILINRCHDELRKIKRRNVLQFLTPFWSNEKSAEQEVMQQQQFLSLKEEVMSLPIHYREAIILFYYEEFKASEIADLLNISQNTVRTRLRRGKELLKSKLSAQPEVFIHE</sequence>
<evidence type="ECO:0000256" key="1">
    <source>
        <dbReference type="ARBA" id="ARBA00010641"/>
    </source>
</evidence>
<keyword evidence="3" id="KW-0731">Sigma factor</keyword>
<reference evidence="7 8" key="1">
    <citation type="submission" date="2019-04" db="EMBL/GenBank/DDBJ databases">
        <title>Lysinibacillus genome sequencing.</title>
        <authorList>
            <person name="Dunlap C."/>
        </authorList>
    </citation>
    <scope>NUCLEOTIDE SEQUENCE [LARGE SCALE GENOMIC DNA]</scope>
    <source>
        <strain evidence="7 8">KCTC 33042</strain>
    </source>
</reference>
<comment type="caution">
    <text evidence="7">The sequence shown here is derived from an EMBL/GenBank/DDBJ whole genome shotgun (WGS) entry which is preliminary data.</text>
</comment>
<evidence type="ECO:0000256" key="4">
    <source>
        <dbReference type="ARBA" id="ARBA00023163"/>
    </source>
</evidence>
<name>A0ABY2SXE1_9BACI</name>
<feature type="domain" description="RNA polymerase sigma-70 region 2" evidence="5">
    <location>
        <begin position="4"/>
        <end position="71"/>
    </location>
</feature>
<dbReference type="SUPFAM" id="SSF88946">
    <property type="entry name" value="Sigma2 domain of RNA polymerase sigma factors"/>
    <property type="match status" value="1"/>
</dbReference>
<evidence type="ECO:0000313" key="8">
    <source>
        <dbReference type="Proteomes" id="UP000308330"/>
    </source>
</evidence>
<dbReference type="PANTHER" id="PTHR43133">
    <property type="entry name" value="RNA POLYMERASE ECF-TYPE SIGMA FACTO"/>
    <property type="match status" value="1"/>
</dbReference>
<dbReference type="NCBIfam" id="TIGR02937">
    <property type="entry name" value="sigma70-ECF"/>
    <property type="match status" value="1"/>
</dbReference>
<dbReference type="Pfam" id="PF08281">
    <property type="entry name" value="Sigma70_r4_2"/>
    <property type="match status" value="1"/>
</dbReference>
<keyword evidence="2" id="KW-0805">Transcription regulation</keyword>
<gene>
    <name evidence="7" type="ORF">FC748_08605</name>
</gene>
<feature type="domain" description="RNA polymerase sigma factor 70 region 4 type 2" evidence="6">
    <location>
        <begin position="101"/>
        <end position="151"/>
    </location>
</feature>
<dbReference type="Proteomes" id="UP000308330">
    <property type="component" value="Unassembled WGS sequence"/>
</dbReference>
<organism evidence="7 8">
    <name type="scientific">Lysinibacillus tabacifolii</name>
    <dbReference type="NCBI Taxonomy" id="1173107"/>
    <lineage>
        <taxon>Bacteria</taxon>
        <taxon>Bacillati</taxon>
        <taxon>Bacillota</taxon>
        <taxon>Bacilli</taxon>
        <taxon>Bacillales</taxon>
        <taxon>Bacillaceae</taxon>
        <taxon>Lysinibacillus</taxon>
    </lineage>
</organism>
<dbReference type="InterPro" id="IPR036388">
    <property type="entry name" value="WH-like_DNA-bd_sf"/>
</dbReference>
<comment type="similarity">
    <text evidence="1">Belongs to the sigma-70 factor family. ECF subfamily.</text>
</comment>
<keyword evidence="8" id="KW-1185">Reference proteome</keyword>
<dbReference type="Gene3D" id="1.10.10.10">
    <property type="entry name" value="Winged helix-like DNA-binding domain superfamily/Winged helix DNA-binding domain"/>
    <property type="match status" value="1"/>
</dbReference>
<dbReference type="InterPro" id="IPR013325">
    <property type="entry name" value="RNA_pol_sigma_r2"/>
</dbReference>
<evidence type="ECO:0000259" key="5">
    <source>
        <dbReference type="Pfam" id="PF04542"/>
    </source>
</evidence>
<dbReference type="PANTHER" id="PTHR43133:SF60">
    <property type="entry name" value="RNA POLYMERASE SIGMA FACTOR SIGV"/>
    <property type="match status" value="1"/>
</dbReference>
<proteinExistence type="inferred from homology"/>
<dbReference type="EMBL" id="SZPT01000002">
    <property type="protein sequence ID" value="TKI47705.1"/>
    <property type="molecule type" value="Genomic_DNA"/>
</dbReference>
<dbReference type="CDD" id="cd06171">
    <property type="entry name" value="Sigma70_r4"/>
    <property type="match status" value="1"/>
</dbReference>
<keyword evidence="4" id="KW-0804">Transcription</keyword>
<dbReference type="InterPro" id="IPR039425">
    <property type="entry name" value="RNA_pol_sigma-70-like"/>
</dbReference>
<dbReference type="Pfam" id="PF04542">
    <property type="entry name" value="Sigma70_r2"/>
    <property type="match status" value="1"/>
</dbReference>
<evidence type="ECO:0000256" key="2">
    <source>
        <dbReference type="ARBA" id="ARBA00023015"/>
    </source>
</evidence>
<evidence type="ECO:0000259" key="6">
    <source>
        <dbReference type="Pfam" id="PF08281"/>
    </source>
</evidence>
<dbReference type="InterPro" id="IPR014284">
    <property type="entry name" value="RNA_pol_sigma-70_dom"/>
</dbReference>